<dbReference type="Proteomes" id="UP000003748">
    <property type="component" value="Unassembled WGS sequence"/>
</dbReference>
<evidence type="ECO:0000313" key="1">
    <source>
        <dbReference type="EMBL" id="EFE87360.1"/>
    </source>
</evidence>
<dbReference type="eggNOG" id="COG1413">
    <property type="taxonomic scope" value="Bacteria"/>
</dbReference>
<reference evidence="1 2" key="1">
    <citation type="submission" date="2010-02" db="EMBL/GenBank/DDBJ databases">
        <authorList>
            <person name="Weinstock G."/>
            <person name="Sodergren E."/>
            <person name="Clifton S."/>
            <person name="Fulton L."/>
            <person name="Fulton B."/>
            <person name="Courtney L."/>
            <person name="Fronick C."/>
            <person name="Harrison M."/>
            <person name="Strong C."/>
            <person name="Farmer C."/>
            <person name="Delahaunty K."/>
            <person name="Markovic C."/>
            <person name="Hall O."/>
            <person name="Minx P."/>
            <person name="Tomlinson C."/>
            <person name="Mitreva M."/>
            <person name="Nelson J."/>
            <person name="Hou S."/>
            <person name="Wollam A."/>
            <person name="Pepin K.H."/>
            <person name="Johnson M."/>
            <person name="Bhonagiri V."/>
            <person name="Zhang X."/>
            <person name="Suruliraj S."/>
            <person name="Warren W."/>
            <person name="Chinwalla A."/>
            <person name="Mardis E.R."/>
            <person name="Wilson R.K."/>
        </authorList>
    </citation>
    <scope>NUCLEOTIDE SEQUENCE [LARGE SCALE GENOMIC DNA]</scope>
    <source>
        <strain evidence="1 2">ATCC 33693</strain>
    </source>
</reference>
<dbReference type="EMBL" id="ACJY01000038">
    <property type="protein sequence ID" value="EFE87360.1"/>
    <property type="molecule type" value="Genomic_DNA"/>
</dbReference>
<protein>
    <recommendedName>
        <fullName evidence="3">HEAT repeat protein</fullName>
    </recommendedName>
</protein>
<dbReference type="AlphaFoldDB" id="D4CTD1"/>
<dbReference type="GeneID" id="78418934"/>
<dbReference type="HOGENOM" id="CLU_029026_0_0_0"/>
<evidence type="ECO:0000313" key="2">
    <source>
        <dbReference type="Proteomes" id="UP000003748"/>
    </source>
</evidence>
<organism evidence="1 2">
    <name type="scientific">Fusobacterium periodonticum ATCC 33693</name>
    <dbReference type="NCBI Taxonomy" id="546275"/>
    <lineage>
        <taxon>Bacteria</taxon>
        <taxon>Fusobacteriati</taxon>
        <taxon>Fusobacteriota</taxon>
        <taxon>Fusobacteriia</taxon>
        <taxon>Fusobacteriales</taxon>
        <taxon>Fusobacteriaceae</taxon>
        <taxon>Fusobacterium</taxon>
    </lineage>
</organism>
<evidence type="ECO:0008006" key="3">
    <source>
        <dbReference type="Google" id="ProtNLM"/>
    </source>
</evidence>
<comment type="caution">
    <text evidence="1">The sequence shown here is derived from an EMBL/GenBank/DDBJ whole genome shotgun (WGS) entry which is preliminary data.</text>
</comment>
<name>D4CTD1_9FUSO</name>
<dbReference type="RefSeq" id="WP_005971681.1">
    <property type="nucleotide sequence ID" value="NZ_GG665893.1"/>
</dbReference>
<dbReference type="STRING" id="546275.FUSPEROL_00643"/>
<sequence>MNFEPLYELKNRLENVAIVGINLTKDDFRLKRAVEQLKGYSTTAKVFKQIYDMCNELINTDDEDKGDLFLDLLALLDAVLCTQATTYSGDKPQEIKSVTKTKDFYKELHYSELSPLIYAFTETGGGRLNIITDSFKTNPEIMKDFRVKTYMIHGLSDKYSEISYMITEELKKQTKEIVPLLKDGFDPQGKREMIYRLDIISSLRKEEENDLYKYCIENGSKEIKEIAIGALKYSQDNIDYILDLTKTEKGKLKNKAFEALSYMSDDRAAKEWDKFFKKKPFENILYLQNTNQQWAIDYLTNYIEDYVEKLKKEDTKKEVGMEVSSLCMMTFKKRTSKLLSLYKELYPYNRYEIKRILDYYILSKLDKEIINLVKELSEKYEGEFLQEEFLISLIKDKPEIAYKNFSKYLGVGKSQKEIKDLFSNFFLGKHSRTKELAKIQEDFRTIFNIILRIEYREESKEYVLSWQDIDDYGLMEVKLNGFDKKWYDIIFEMDNDNYEEWNYYGSCNSGIKNLYNPDIKGMKEKYGKFYYNIILSRSPYSEDIEFLNKLEWKDYKSIIKGKYNIETLPFIFPDRIRSIANILQEIPISENDLIEQLEEIIAMNKKNSKISVNLCDRWLTRLKSGVKVKEL</sequence>
<gene>
    <name evidence="1" type="ORF">FUSPEROL_00643</name>
</gene>
<proteinExistence type="predicted"/>
<dbReference type="OrthoDB" id="83685at2"/>
<accession>D4CTD1</accession>